<dbReference type="Pfam" id="PF17773">
    <property type="entry name" value="UPF0176_N"/>
    <property type="match status" value="1"/>
</dbReference>
<protein>
    <recommendedName>
        <fullName evidence="1">Rhodanese domain-containing protein</fullName>
    </recommendedName>
</protein>
<reference evidence="2" key="1">
    <citation type="journal article" date="2020" name="Fungal Divers.">
        <title>Resolving the Mortierellaceae phylogeny through synthesis of multi-gene phylogenetics and phylogenomics.</title>
        <authorList>
            <person name="Vandepol N."/>
            <person name="Liber J."/>
            <person name="Desiro A."/>
            <person name="Na H."/>
            <person name="Kennedy M."/>
            <person name="Barry K."/>
            <person name="Grigoriev I.V."/>
            <person name="Miller A.N."/>
            <person name="O'Donnell K."/>
            <person name="Stajich J.E."/>
            <person name="Bonito G."/>
        </authorList>
    </citation>
    <scope>NUCLEOTIDE SEQUENCE</scope>
    <source>
        <strain evidence="2">NVP1</strain>
    </source>
</reference>
<dbReference type="PANTHER" id="PTHR43846:SF1">
    <property type="entry name" value="TRNA URIDINE(34) HYDROXYLASE"/>
    <property type="match status" value="1"/>
</dbReference>
<dbReference type="SUPFAM" id="SSF52821">
    <property type="entry name" value="Rhodanese/Cell cycle control phosphatase"/>
    <property type="match status" value="1"/>
</dbReference>
<accession>A0A9P5SIG8</accession>
<keyword evidence="3" id="KW-1185">Reference proteome</keyword>
<dbReference type="EMBL" id="JAAAUY010000593">
    <property type="protein sequence ID" value="KAF9328147.1"/>
    <property type="molecule type" value="Genomic_DNA"/>
</dbReference>
<sequence length="459" mass="51345">MATCKKLSKLDLRSTIVHLNGLFSSQKTTKNFSLTQHSAWWSVHRGYFSGSTASPTKSPLIRSQHKPYKDNSFFCRLHPGAAPSVRSFLAQYTSSSSSSSASFLDLPVIKRPLIRYNPPGPPPPGQKHQTLTLYTITAIPEDELGDLRDAIFLRLVEYDITGRIYLAKDGINLHLCAPIQHVEALQSTLRDLVLDRFDHGLDGAIWNFSTEAPGERVFEKLKVMVKKQLVADGRLGQWSVTDAEAPQYLEPSEFHARLDQVGDKVLLIDMRNHFENEVGRFKTSVKMDCTTFKENMDLMDALLEGRDKKEEVLIVCTGGIRCSVSGRYLKQRGFTDVKMLKGGITSYGRYIKSNPGIPSHFIGKNFTFDGRRGERITEDVISSCHQCHAPNDHLTNCANVHCHLLFIQCPSCQEKWKHTCGPECRHTVETGTGPAASKPYDYHAQVRPGPLLAEVSKAA</sequence>
<dbReference type="InterPro" id="IPR036873">
    <property type="entry name" value="Rhodanese-like_dom_sf"/>
</dbReference>
<dbReference type="InterPro" id="IPR022111">
    <property type="entry name" value="Rhodanese_C"/>
</dbReference>
<proteinExistence type="predicted"/>
<comment type="caution">
    <text evidence="2">The sequence shown here is derived from an EMBL/GenBank/DDBJ whole genome shotgun (WGS) entry which is preliminary data.</text>
</comment>
<dbReference type="InterPro" id="IPR040503">
    <property type="entry name" value="TRHO_N"/>
</dbReference>
<dbReference type="PROSITE" id="PS50206">
    <property type="entry name" value="RHODANESE_3"/>
    <property type="match status" value="1"/>
</dbReference>
<feature type="domain" description="Rhodanese" evidence="1">
    <location>
        <begin position="261"/>
        <end position="352"/>
    </location>
</feature>
<organism evidence="2 3">
    <name type="scientific">Podila minutissima</name>
    <dbReference type="NCBI Taxonomy" id="64525"/>
    <lineage>
        <taxon>Eukaryota</taxon>
        <taxon>Fungi</taxon>
        <taxon>Fungi incertae sedis</taxon>
        <taxon>Mucoromycota</taxon>
        <taxon>Mortierellomycotina</taxon>
        <taxon>Mortierellomycetes</taxon>
        <taxon>Mortierellales</taxon>
        <taxon>Mortierellaceae</taxon>
        <taxon>Podila</taxon>
    </lineage>
</organism>
<dbReference type="AlphaFoldDB" id="A0A9P5SIG8"/>
<evidence type="ECO:0000313" key="3">
    <source>
        <dbReference type="Proteomes" id="UP000696485"/>
    </source>
</evidence>
<dbReference type="Proteomes" id="UP000696485">
    <property type="component" value="Unassembled WGS sequence"/>
</dbReference>
<name>A0A9P5SIG8_9FUNG</name>
<gene>
    <name evidence="2" type="ORF">BG006_008632</name>
</gene>
<dbReference type="InterPro" id="IPR001763">
    <property type="entry name" value="Rhodanese-like_dom"/>
</dbReference>
<dbReference type="Gene3D" id="3.40.250.10">
    <property type="entry name" value="Rhodanese-like domain"/>
    <property type="match status" value="1"/>
</dbReference>
<dbReference type="Pfam" id="PF00581">
    <property type="entry name" value="Rhodanese"/>
    <property type="match status" value="1"/>
</dbReference>
<evidence type="ECO:0000313" key="2">
    <source>
        <dbReference type="EMBL" id="KAF9328147.1"/>
    </source>
</evidence>
<dbReference type="Gene3D" id="3.30.70.100">
    <property type="match status" value="1"/>
</dbReference>
<dbReference type="PANTHER" id="PTHR43846">
    <property type="entry name" value="UPF0176 PROTEIN YCEA"/>
    <property type="match status" value="1"/>
</dbReference>
<dbReference type="SMART" id="SM00450">
    <property type="entry name" value="RHOD"/>
    <property type="match status" value="1"/>
</dbReference>
<dbReference type="Pfam" id="PF12368">
    <property type="entry name" value="Rhodanese_C"/>
    <property type="match status" value="1"/>
</dbReference>
<evidence type="ECO:0000259" key="1">
    <source>
        <dbReference type="PROSITE" id="PS50206"/>
    </source>
</evidence>
<dbReference type="NCBIfam" id="NF001133">
    <property type="entry name" value="PRK00142.1-1"/>
    <property type="match status" value="1"/>
</dbReference>